<protein>
    <submittedName>
        <fullName evidence="2">Uncharacterized protein</fullName>
    </submittedName>
</protein>
<reference evidence="2 3" key="1">
    <citation type="journal article" date="2024" name="Genome Biol. Evol.">
        <title>Chromosome-level genome assembly of the viviparous eelpout Zoarces viviparus.</title>
        <authorList>
            <person name="Fuhrmann N."/>
            <person name="Brasseur M.V."/>
            <person name="Bakowski C.E."/>
            <person name="Podsiadlowski L."/>
            <person name="Prost S."/>
            <person name="Krehenwinkel H."/>
            <person name="Mayer C."/>
        </authorList>
    </citation>
    <scope>NUCLEOTIDE SEQUENCE [LARGE SCALE GENOMIC DNA]</scope>
    <source>
        <strain evidence="2">NO-MEL_2022_Ind0_liver</strain>
    </source>
</reference>
<comment type="caution">
    <text evidence="2">The sequence shown here is derived from an EMBL/GenBank/DDBJ whole genome shotgun (WGS) entry which is preliminary data.</text>
</comment>
<name>A0AAW1EZZ4_ZOAVI</name>
<accession>A0AAW1EZZ4</accession>
<gene>
    <name evidence="2" type="ORF">VZT92_014035</name>
</gene>
<feature type="region of interest" description="Disordered" evidence="1">
    <location>
        <begin position="1"/>
        <end position="22"/>
    </location>
</feature>
<evidence type="ECO:0000313" key="3">
    <source>
        <dbReference type="Proteomes" id="UP001488805"/>
    </source>
</evidence>
<dbReference type="EMBL" id="JBCEZU010000112">
    <property type="protein sequence ID" value="KAK9527475.1"/>
    <property type="molecule type" value="Genomic_DNA"/>
</dbReference>
<keyword evidence="3" id="KW-1185">Reference proteome</keyword>
<proteinExistence type="predicted"/>
<evidence type="ECO:0000313" key="2">
    <source>
        <dbReference type="EMBL" id="KAK9527475.1"/>
    </source>
</evidence>
<sequence>MVRVMRSSAAGHHPGKDPFHSELLKDEVATRLSQGVTDTDGAWTPRIGCLRLIRELSLQRRLRLNQPVLCLR</sequence>
<dbReference type="AlphaFoldDB" id="A0AAW1EZZ4"/>
<dbReference type="Proteomes" id="UP001488805">
    <property type="component" value="Unassembled WGS sequence"/>
</dbReference>
<organism evidence="2 3">
    <name type="scientific">Zoarces viviparus</name>
    <name type="common">Viviparous eelpout</name>
    <name type="synonym">Blennius viviparus</name>
    <dbReference type="NCBI Taxonomy" id="48416"/>
    <lineage>
        <taxon>Eukaryota</taxon>
        <taxon>Metazoa</taxon>
        <taxon>Chordata</taxon>
        <taxon>Craniata</taxon>
        <taxon>Vertebrata</taxon>
        <taxon>Euteleostomi</taxon>
        <taxon>Actinopterygii</taxon>
        <taxon>Neopterygii</taxon>
        <taxon>Teleostei</taxon>
        <taxon>Neoteleostei</taxon>
        <taxon>Acanthomorphata</taxon>
        <taxon>Eupercaria</taxon>
        <taxon>Perciformes</taxon>
        <taxon>Cottioidei</taxon>
        <taxon>Zoarcales</taxon>
        <taxon>Zoarcidae</taxon>
        <taxon>Zoarcinae</taxon>
        <taxon>Zoarces</taxon>
    </lineage>
</organism>
<evidence type="ECO:0000256" key="1">
    <source>
        <dbReference type="SAM" id="MobiDB-lite"/>
    </source>
</evidence>